<gene>
    <name evidence="2" type="ORF">FXV77_21360</name>
</gene>
<dbReference type="RefSeq" id="WP_148921277.1">
    <property type="nucleotide sequence ID" value="NZ_VTAV01000027.1"/>
</dbReference>
<feature type="region of interest" description="Disordered" evidence="1">
    <location>
        <begin position="28"/>
        <end position="126"/>
    </location>
</feature>
<name>A0A5D4GSZ8_9SPHI</name>
<keyword evidence="3" id="KW-1185">Reference proteome</keyword>
<reference evidence="2 3" key="1">
    <citation type="submission" date="2019-08" db="EMBL/GenBank/DDBJ databases">
        <title>Phlebobacter frassis gen. nov. sp. nov., a new member of family Sphingobacteriaceae isolated from sand fly rearing media.</title>
        <authorList>
            <person name="Kakumanu M.L."/>
            <person name="Marayati B.F."/>
            <person name="Wada-Katsumata A."/>
            <person name="Wasserberg G."/>
            <person name="Schal C."/>
            <person name="Apperson C.S."/>
            <person name="Ponnusamy L."/>
        </authorList>
    </citation>
    <scope>NUCLEOTIDE SEQUENCE [LARGE SCALE GENOMIC DNA]</scope>
    <source>
        <strain evidence="2 3">SSI9</strain>
    </source>
</reference>
<feature type="compositionally biased region" description="Gly residues" evidence="1">
    <location>
        <begin position="82"/>
        <end position="94"/>
    </location>
</feature>
<feature type="compositionally biased region" description="Acidic residues" evidence="1">
    <location>
        <begin position="105"/>
        <end position="116"/>
    </location>
</feature>
<accession>A0A5D4GSZ8</accession>
<proteinExistence type="predicted"/>
<organism evidence="2 3">
    <name type="scientific">Sphingobacterium phlebotomi</name>
    <dbReference type="NCBI Taxonomy" id="2605433"/>
    <lineage>
        <taxon>Bacteria</taxon>
        <taxon>Pseudomonadati</taxon>
        <taxon>Bacteroidota</taxon>
        <taxon>Sphingobacteriia</taxon>
        <taxon>Sphingobacteriales</taxon>
        <taxon>Sphingobacteriaceae</taxon>
        <taxon>Sphingobacterium</taxon>
    </lineage>
</organism>
<evidence type="ECO:0000256" key="1">
    <source>
        <dbReference type="SAM" id="MobiDB-lite"/>
    </source>
</evidence>
<dbReference type="AlphaFoldDB" id="A0A5D4GSZ8"/>
<evidence type="ECO:0000313" key="2">
    <source>
        <dbReference type="EMBL" id="TYR31244.1"/>
    </source>
</evidence>
<comment type="caution">
    <text evidence="2">The sequence shown here is derived from an EMBL/GenBank/DDBJ whole genome shotgun (WGS) entry which is preliminary data.</text>
</comment>
<feature type="compositionally biased region" description="Acidic residues" evidence="1">
    <location>
        <begin position="54"/>
        <end position="64"/>
    </location>
</feature>
<dbReference type="EMBL" id="VTAV01000027">
    <property type="protein sequence ID" value="TYR31244.1"/>
    <property type="molecule type" value="Genomic_DNA"/>
</dbReference>
<protein>
    <submittedName>
        <fullName evidence="2">Uncharacterized protein</fullName>
    </submittedName>
</protein>
<evidence type="ECO:0000313" key="3">
    <source>
        <dbReference type="Proteomes" id="UP000322362"/>
    </source>
</evidence>
<sequence length="299" mass="32202">MERQPILDFFDISSNVEELPRNELFRLRGGYSDGTIDGGELPGVDVPPPPGSPDPDDDPWDWGGDDPHDGWEDDNSDSGGWSDTGGGSGGGGGSISTPPPANDDSSNDEDDTENNDPWERDENGNIIGAKTGYEFLNDDYLITLEDGTKSGVILNLAEVKLQANGVEITVYEVQSVIDAEPNTPVRAPIESEKSNCFGYAVGDGQYWFEDNPSTSNNEFSEFSKFVNAFYEPCSASEASLVVLDHGGPYHAGRVYHDSNGNITYASKDGVGGVQIGYSESAFRGTSHIDGTAIYYKLKD</sequence>
<dbReference type="Proteomes" id="UP000322362">
    <property type="component" value="Unassembled WGS sequence"/>
</dbReference>